<reference evidence="2 3" key="1">
    <citation type="submission" date="2020-04" db="EMBL/GenBank/DDBJ databases">
        <authorList>
            <person name="Alioto T."/>
            <person name="Alioto T."/>
            <person name="Gomez Garrido J."/>
        </authorList>
    </citation>
    <scope>NUCLEOTIDE SEQUENCE [LARGE SCALE GENOMIC DNA]</scope>
</reference>
<accession>A0A8S1BR81</accession>
<keyword evidence="3" id="KW-1185">Reference proteome</keyword>
<organism evidence="2 3">
    <name type="scientific">Cloeon dipterum</name>
    <dbReference type="NCBI Taxonomy" id="197152"/>
    <lineage>
        <taxon>Eukaryota</taxon>
        <taxon>Metazoa</taxon>
        <taxon>Ecdysozoa</taxon>
        <taxon>Arthropoda</taxon>
        <taxon>Hexapoda</taxon>
        <taxon>Insecta</taxon>
        <taxon>Pterygota</taxon>
        <taxon>Palaeoptera</taxon>
        <taxon>Ephemeroptera</taxon>
        <taxon>Pisciforma</taxon>
        <taxon>Baetidae</taxon>
        <taxon>Cloeon</taxon>
    </lineage>
</organism>
<proteinExistence type="predicted"/>
<dbReference type="Proteomes" id="UP000494165">
    <property type="component" value="Unassembled WGS sequence"/>
</dbReference>
<name>A0A8S1BR81_9INSE</name>
<evidence type="ECO:0000256" key="1">
    <source>
        <dbReference type="SAM" id="Coils"/>
    </source>
</evidence>
<keyword evidence="1" id="KW-0175">Coiled coil</keyword>
<dbReference type="AlphaFoldDB" id="A0A8S1BR81"/>
<dbReference type="EMBL" id="CADEPI010000007">
    <property type="protein sequence ID" value="CAB3361986.1"/>
    <property type="molecule type" value="Genomic_DNA"/>
</dbReference>
<sequence>MEPMEILNRKVQIQEKYLTQLQSILNKVQETSKAAKLELDASRERSERSEQELQETYFECKLAVSKLGHHLNSLHQQCSQLNNSLCSKDAQLLCRLPLEELRSSRNAVENDLKLFIIKQFQKKSGETLPSANSIRGQPGLQYSHLIVGTDKTKFDQQCRDLEKLQLDHGETLMNIKINDAKNKALKAAINFIKTQPKVGDASQQSSVTASTIMCLKNDIKQAAAANAANKANIVSLGSLTVKEARLKYCLDRLKLVHKLMKKQVGVDKIVYHTMLAESKLTQEASNFLKVVSTHFKKEADALAQAVVSLEAVKANAWPATDSRLDLKEYPSTRDFNCKSEEMVQLLTQHVKIMQNHADLLDHSGNEISGVQLPMLDTSVHELEKLHADFKSEVESCILDFTKTKDRMKMCQNMKPPVDLWQIFLTEPDKLAGYLSQDAD</sequence>
<gene>
    <name evidence="2" type="ORF">CLODIP_2_CD01774</name>
</gene>
<evidence type="ECO:0000313" key="3">
    <source>
        <dbReference type="Proteomes" id="UP000494165"/>
    </source>
</evidence>
<protein>
    <submittedName>
        <fullName evidence="2">Uncharacterized protein</fullName>
    </submittedName>
</protein>
<feature type="coiled-coil region" evidence="1">
    <location>
        <begin position="18"/>
        <end position="54"/>
    </location>
</feature>
<evidence type="ECO:0000313" key="2">
    <source>
        <dbReference type="EMBL" id="CAB3361986.1"/>
    </source>
</evidence>
<comment type="caution">
    <text evidence="2">The sequence shown here is derived from an EMBL/GenBank/DDBJ whole genome shotgun (WGS) entry which is preliminary data.</text>
</comment>